<dbReference type="FunCoup" id="A0A2K1J1K4">
    <property type="interactions" value="355"/>
</dbReference>
<dbReference type="AlphaFoldDB" id="A0A2K1J1K4"/>
<reference evidence="10 12" key="1">
    <citation type="journal article" date="2008" name="Science">
        <title>The Physcomitrella genome reveals evolutionary insights into the conquest of land by plants.</title>
        <authorList>
            <person name="Rensing S."/>
            <person name="Lang D."/>
            <person name="Zimmer A."/>
            <person name="Terry A."/>
            <person name="Salamov A."/>
            <person name="Shapiro H."/>
            <person name="Nishiyama T."/>
            <person name="Perroud P.-F."/>
            <person name="Lindquist E."/>
            <person name="Kamisugi Y."/>
            <person name="Tanahashi T."/>
            <person name="Sakakibara K."/>
            <person name="Fujita T."/>
            <person name="Oishi K."/>
            <person name="Shin-I T."/>
            <person name="Kuroki Y."/>
            <person name="Toyoda A."/>
            <person name="Suzuki Y."/>
            <person name="Hashimoto A."/>
            <person name="Yamaguchi K."/>
            <person name="Sugano A."/>
            <person name="Kohara Y."/>
            <person name="Fujiyama A."/>
            <person name="Anterola A."/>
            <person name="Aoki S."/>
            <person name="Ashton N."/>
            <person name="Barbazuk W.B."/>
            <person name="Barker E."/>
            <person name="Bennetzen J."/>
            <person name="Bezanilla M."/>
            <person name="Blankenship R."/>
            <person name="Cho S.H."/>
            <person name="Dutcher S."/>
            <person name="Estelle M."/>
            <person name="Fawcett J.A."/>
            <person name="Gundlach H."/>
            <person name="Hanada K."/>
            <person name="Heyl A."/>
            <person name="Hicks K.A."/>
            <person name="Hugh J."/>
            <person name="Lohr M."/>
            <person name="Mayer K."/>
            <person name="Melkozernov A."/>
            <person name="Murata T."/>
            <person name="Nelson D."/>
            <person name="Pils B."/>
            <person name="Prigge M."/>
            <person name="Reiss B."/>
            <person name="Renner T."/>
            <person name="Rombauts S."/>
            <person name="Rushton P."/>
            <person name="Sanderfoot A."/>
            <person name="Schween G."/>
            <person name="Shiu S.-H."/>
            <person name="Stueber K."/>
            <person name="Theodoulou F.L."/>
            <person name="Tu H."/>
            <person name="Van de Peer Y."/>
            <person name="Verrier P.J."/>
            <person name="Waters E."/>
            <person name="Wood A."/>
            <person name="Yang L."/>
            <person name="Cove D."/>
            <person name="Cuming A."/>
            <person name="Hasebe M."/>
            <person name="Lucas S."/>
            <person name="Mishler D.B."/>
            <person name="Reski R."/>
            <person name="Grigoriev I."/>
            <person name="Quatrano R.S."/>
            <person name="Boore J.L."/>
        </authorList>
    </citation>
    <scope>NUCLEOTIDE SEQUENCE [LARGE SCALE GENOMIC DNA]</scope>
    <source>
        <strain evidence="11 12">cv. Gransden 2004</strain>
    </source>
</reference>
<dbReference type="InterPro" id="IPR050224">
    <property type="entry name" value="TALE_homeobox"/>
</dbReference>
<evidence type="ECO:0000256" key="6">
    <source>
        <dbReference type="PROSITE-ProRule" id="PRU00559"/>
    </source>
</evidence>
<comment type="similarity">
    <text evidence="6">Belongs to the TALE/KNOX homeobox family.</text>
</comment>
<dbReference type="InterPro" id="IPR005541">
    <property type="entry name" value="KNOX2"/>
</dbReference>
<feature type="domain" description="Homeobox" evidence="8">
    <location>
        <begin position="496"/>
        <end position="559"/>
    </location>
</feature>
<dbReference type="PROSITE" id="PS51213">
    <property type="entry name" value="ELK"/>
    <property type="match status" value="1"/>
</dbReference>
<dbReference type="GO" id="GO:0005634">
    <property type="term" value="C:nucleus"/>
    <property type="evidence" value="ECO:0000318"/>
    <property type="project" value="GO_Central"/>
</dbReference>
<dbReference type="SMART" id="SM01256">
    <property type="entry name" value="KNOX2"/>
    <property type="match status" value="1"/>
</dbReference>
<feature type="domain" description="ELK" evidence="9">
    <location>
        <begin position="476"/>
        <end position="496"/>
    </location>
</feature>
<reference evidence="10 12" key="2">
    <citation type="journal article" date="2018" name="Plant J.">
        <title>The Physcomitrella patens chromosome-scale assembly reveals moss genome structure and evolution.</title>
        <authorList>
            <person name="Lang D."/>
            <person name="Ullrich K.K."/>
            <person name="Murat F."/>
            <person name="Fuchs J."/>
            <person name="Jenkins J."/>
            <person name="Haas F.B."/>
            <person name="Piednoel M."/>
            <person name="Gundlach H."/>
            <person name="Van Bel M."/>
            <person name="Meyberg R."/>
            <person name="Vives C."/>
            <person name="Morata J."/>
            <person name="Symeonidi A."/>
            <person name="Hiss M."/>
            <person name="Muchero W."/>
            <person name="Kamisugi Y."/>
            <person name="Saleh O."/>
            <person name="Blanc G."/>
            <person name="Decker E.L."/>
            <person name="van Gessel N."/>
            <person name="Grimwood J."/>
            <person name="Hayes R.D."/>
            <person name="Graham S.W."/>
            <person name="Gunter L.E."/>
            <person name="McDaniel S.F."/>
            <person name="Hoernstein S.N.W."/>
            <person name="Larsson A."/>
            <person name="Li F.W."/>
            <person name="Perroud P.F."/>
            <person name="Phillips J."/>
            <person name="Ranjan P."/>
            <person name="Rokshar D.S."/>
            <person name="Rothfels C.J."/>
            <person name="Schneider L."/>
            <person name="Shu S."/>
            <person name="Stevenson D.W."/>
            <person name="Thummler F."/>
            <person name="Tillich M."/>
            <person name="Villarreal Aguilar J.C."/>
            <person name="Widiez T."/>
            <person name="Wong G.K."/>
            <person name="Wymore A."/>
            <person name="Zhang Y."/>
            <person name="Zimmer A.D."/>
            <person name="Quatrano R.S."/>
            <person name="Mayer K.F.X."/>
            <person name="Goodstein D."/>
            <person name="Casacuberta J.M."/>
            <person name="Vandepoele K."/>
            <person name="Reski R."/>
            <person name="Cuming A.C."/>
            <person name="Tuskan G.A."/>
            <person name="Maumus F."/>
            <person name="Salse J."/>
            <person name="Schmutz J."/>
            <person name="Rensing S.A."/>
        </authorList>
    </citation>
    <scope>NUCLEOTIDE SEQUENCE [LARGE SCALE GENOMIC DNA]</scope>
    <source>
        <strain evidence="11 12">cv. Gransden 2004</strain>
    </source>
</reference>
<accession>A0A2K1J1K4</accession>
<evidence type="ECO:0000313" key="10">
    <source>
        <dbReference type="EMBL" id="PNR35396.1"/>
    </source>
</evidence>
<dbReference type="Pfam" id="PF03790">
    <property type="entry name" value="KNOX1"/>
    <property type="match status" value="1"/>
</dbReference>
<dbReference type="EMBL" id="ABEU02000018">
    <property type="protein sequence ID" value="PNR35396.1"/>
    <property type="molecule type" value="Genomic_DNA"/>
</dbReference>
<dbReference type="PROSITE" id="PS50071">
    <property type="entry name" value="HOMEOBOX_2"/>
    <property type="match status" value="1"/>
</dbReference>
<keyword evidence="3 5" id="KW-0371">Homeobox</keyword>
<evidence type="ECO:0000256" key="4">
    <source>
        <dbReference type="ARBA" id="ARBA00023242"/>
    </source>
</evidence>
<dbReference type="SMR" id="A0A2K1J1K4"/>
<dbReference type="InterPro" id="IPR009057">
    <property type="entry name" value="Homeodomain-like_sf"/>
</dbReference>
<sequence>MAGSSERESVGRLVTLQPGHFHSRYSEAVDPMMRDFWRRTSDRESRQEVHRNQSGRGNGQTSVVDFAQRLEEHSSFQPYSFMEQQTPSASVNVDSEARSCLTSSHNVYNTSSSAYTNFFNTTAYLPECHTMRPPAPPTYITTDTHRREGYSTSPFAPSCSNFSTLNCSAAHDMASEGSINRDMEKFQQELAYKCPRSSDLLLAITTSANTAVREHGSSAERRRRGNSGLFGNMSLLTEDEDDAPDAQDPEFEDNPQSEQDLELRAAIIDHPFYPEMVLAHVRVFKIGAPRRLRRKLDELAKKFQRFQDCDHTSKIGSDPELDHFMRSYVGVLTKFAEDLEEPFNKFIQFTDNTSKALEEICGHYVDSESHPHPIHGTLVNLGLKNNVVLLSESIEKPKGAKYGILLIKLRSNHDLTESVEVCAATPDEDNCGFDIGPLEYGAQEGDDLDTLGDENVMYPLDIDESVIVDPMASDEDIKKALRKKYGRHIGELKAEFNRVRKKGKLPTSARTILKDWFNRHSHWPYPSEMEKQYLQRICGLNLKQINNWFINERKRHWSCEGKCMHPNAKFYGTSNGQCRGHLE</sequence>
<evidence type="ECO:0000256" key="5">
    <source>
        <dbReference type="PROSITE-ProRule" id="PRU00108"/>
    </source>
</evidence>
<evidence type="ECO:0000256" key="2">
    <source>
        <dbReference type="ARBA" id="ARBA00023125"/>
    </source>
</evidence>
<feature type="DNA-binding region" description="Homeobox; TALE-type" evidence="5">
    <location>
        <begin position="497"/>
        <end position="560"/>
    </location>
</feature>
<feature type="region of interest" description="Disordered" evidence="7">
    <location>
        <begin position="211"/>
        <end position="257"/>
    </location>
</feature>
<evidence type="ECO:0000259" key="8">
    <source>
        <dbReference type="PROSITE" id="PS50071"/>
    </source>
</evidence>
<evidence type="ECO:0000313" key="12">
    <source>
        <dbReference type="Proteomes" id="UP000006727"/>
    </source>
</evidence>
<dbReference type="InterPro" id="IPR005540">
    <property type="entry name" value="KNOX1"/>
</dbReference>
<dbReference type="Pfam" id="PF03791">
    <property type="entry name" value="KNOX2"/>
    <property type="match status" value="1"/>
</dbReference>
<dbReference type="InParanoid" id="A0A2K1J1K4"/>
<dbReference type="CDD" id="cd00086">
    <property type="entry name" value="homeodomain"/>
    <property type="match status" value="1"/>
</dbReference>
<dbReference type="SMART" id="SM01255">
    <property type="entry name" value="KNOX1"/>
    <property type="match status" value="1"/>
</dbReference>
<dbReference type="SMART" id="SM00389">
    <property type="entry name" value="HOX"/>
    <property type="match status" value="1"/>
</dbReference>
<dbReference type="EnsemblPlants" id="Pp3c18_18720V3.1">
    <property type="protein sequence ID" value="Pp3c18_18720V3.1"/>
    <property type="gene ID" value="Pp3c18_18720"/>
</dbReference>
<dbReference type="SUPFAM" id="SSF46689">
    <property type="entry name" value="Homeodomain-like"/>
    <property type="match status" value="1"/>
</dbReference>
<evidence type="ECO:0000256" key="3">
    <source>
        <dbReference type="ARBA" id="ARBA00023155"/>
    </source>
</evidence>
<feature type="compositionally biased region" description="Basic and acidic residues" evidence="7">
    <location>
        <begin position="39"/>
        <end position="51"/>
    </location>
</feature>
<dbReference type="Pfam" id="PF05920">
    <property type="entry name" value="Homeobox_KN"/>
    <property type="match status" value="1"/>
</dbReference>
<evidence type="ECO:0000313" key="11">
    <source>
        <dbReference type="EnsemblPlants" id="Pp3c18_18720V3.1"/>
    </source>
</evidence>
<comment type="subcellular location">
    <subcellularLocation>
        <location evidence="1 5">Nucleus</location>
    </subcellularLocation>
</comment>
<dbReference type="PANTHER" id="PTHR11850">
    <property type="entry name" value="HOMEOBOX PROTEIN TRANSCRIPTION FACTORS"/>
    <property type="match status" value="1"/>
</dbReference>
<dbReference type="SMART" id="SM01188">
    <property type="entry name" value="ELK"/>
    <property type="match status" value="1"/>
</dbReference>
<dbReference type="Gramene" id="Pp3c18_18720V3.1">
    <property type="protein sequence ID" value="Pp3c18_18720V3.1"/>
    <property type="gene ID" value="Pp3c18_18720"/>
</dbReference>
<keyword evidence="12" id="KW-1185">Reference proteome</keyword>
<organism evidence="10">
    <name type="scientific">Physcomitrium patens</name>
    <name type="common">Spreading-leaved earth moss</name>
    <name type="synonym">Physcomitrella patens</name>
    <dbReference type="NCBI Taxonomy" id="3218"/>
    <lineage>
        <taxon>Eukaryota</taxon>
        <taxon>Viridiplantae</taxon>
        <taxon>Streptophyta</taxon>
        <taxon>Embryophyta</taxon>
        <taxon>Bryophyta</taxon>
        <taxon>Bryophytina</taxon>
        <taxon>Bryopsida</taxon>
        <taxon>Funariidae</taxon>
        <taxon>Funariales</taxon>
        <taxon>Funariaceae</taxon>
        <taxon>Physcomitrium</taxon>
    </lineage>
</organism>
<feature type="compositionally biased region" description="Acidic residues" evidence="7">
    <location>
        <begin position="237"/>
        <end position="255"/>
    </location>
</feature>
<evidence type="ECO:0000256" key="1">
    <source>
        <dbReference type="ARBA" id="ARBA00004123"/>
    </source>
</evidence>
<dbReference type="Gene3D" id="1.10.10.60">
    <property type="entry name" value="Homeodomain-like"/>
    <property type="match status" value="1"/>
</dbReference>
<feature type="region of interest" description="Disordered" evidence="7">
    <location>
        <begin position="39"/>
        <end position="61"/>
    </location>
</feature>
<dbReference type="GO" id="GO:0003677">
    <property type="term" value="F:DNA binding"/>
    <property type="evidence" value="ECO:0007669"/>
    <property type="project" value="UniProtKB-UniRule"/>
</dbReference>
<feature type="compositionally biased region" description="Polar residues" evidence="7">
    <location>
        <begin position="52"/>
        <end position="61"/>
    </location>
</feature>
<dbReference type="GO" id="GO:0006355">
    <property type="term" value="P:regulation of DNA-templated transcription"/>
    <property type="evidence" value="ECO:0007669"/>
    <property type="project" value="InterPro"/>
</dbReference>
<name>A0A2K1J1K4_PHYPA</name>
<reference evidence="11" key="3">
    <citation type="submission" date="2020-12" db="UniProtKB">
        <authorList>
            <consortium name="EnsemblPlants"/>
        </authorList>
    </citation>
    <scope>IDENTIFICATION</scope>
</reference>
<dbReference type="InterPro" id="IPR005539">
    <property type="entry name" value="ELK_dom"/>
</dbReference>
<evidence type="ECO:0000259" key="9">
    <source>
        <dbReference type="PROSITE" id="PS51213"/>
    </source>
</evidence>
<dbReference type="InterPro" id="IPR008422">
    <property type="entry name" value="KN_HD"/>
</dbReference>
<evidence type="ECO:0000256" key="7">
    <source>
        <dbReference type="SAM" id="MobiDB-lite"/>
    </source>
</evidence>
<gene>
    <name evidence="10" type="ORF">PHYPA_023296</name>
</gene>
<keyword evidence="4 5" id="KW-0539">Nucleus</keyword>
<dbReference type="STRING" id="3218.A0A2K1J1K4"/>
<dbReference type="Proteomes" id="UP000006727">
    <property type="component" value="Chromosome 18"/>
</dbReference>
<protein>
    <submittedName>
        <fullName evidence="10 11">Uncharacterized protein</fullName>
    </submittedName>
</protein>
<proteinExistence type="inferred from homology"/>
<dbReference type="InterPro" id="IPR001356">
    <property type="entry name" value="HD"/>
</dbReference>
<keyword evidence="2 5" id="KW-0238">DNA-binding</keyword>